<dbReference type="SUPFAM" id="SSF52833">
    <property type="entry name" value="Thioredoxin-like"/>
    <property type="match status" value="1"/>
</dbReference>
<evidence type="ECO:0000256" key="4">
    <source>
        <dbReference type="ARBA" id="ARBA00023157"/>
    </source>
</evidence>
<evidence type="ECO:0000256" key="3">
    <source>
        <dbReference type="ARBA" id="ARBA00023002"/>
    </source>
</evidence>
<keyword evidence="8" id="KW-1185">Reference proteome</keyword>
<keyword evidence="5" id="KW-0676">Redox-active center</keyword>
<evidence type="ECO:0000256" key="1">
    <source>
        <dbReference type="ARBA" id="ARBA00022559"/>
    </source>
</evidence>
<dbReference type="PATRIC" id="fig|1125712.3.peg.762"/>
<dbReference type="RefSeq" id="WP_021725557.1">
    <property type="nucleotide sequence ID" value="NZ_AWEZ01000029.1"/>
</dbReference>
<proteinExistence type="predicted"/>
<dbReference type="Gene3D" id="3.40.30.10">
    <property type="entry name" value="Glutaredoxin"/>
    <property type="match status" value="1"/>
</dbReference>
<keyword evidence="4" id="KW-1015">Disulfide bond</keyword>
<keyword evidence="3" id="KW-0560">Oxidoreductase</keyword>
<dbReference type="OrthoDB" id="9781543at2"/>
<dbReference type="GO" id="GO:0008379">
    <property type="term" value="F:thioredoxin peroxidase activity"/>
    <property type="evidence" value="ECO:0007669"/>
    <property type="project" value="InterPro"/>
</dbReference>
<evidence type="ECO:0000313" key="7">
    <source>
        <dbReference type="EMBL" id="ERL09471.1"/>
    </source>
</evidence>
<dbReference type="InterPro" id="IPR013740">
    <property type="entry name" value="Redoxin"/>
</dbReference>
<name>U2VA45_9ACTN</name>
<dbReference type="InterPro" id="IPR036249">
    <property type="entry name" value="Thioredoxin-like_sf"/>
</dbReference>
<dbReference type="Pfam" id="PF08534">
    <property type="entry name" value="Redoxin"/>
    <property type="match status" value="1"/>
</dbReference>
<keyword evidence="2" id="KW-0049">Antioxidant</keyword>
<keyword evidence="1" id="KW-0575">Peroxidase</keyword>
<sequence length="169" mass="18476">MEERTGTTFAGQAVTLLGPEVKVGDKAPDFTCVKPDLSSFSLKEVEGKVKLISVVPSIDTGVCELQTVRFNKEASTLNDTVVITISCDLPFALDRFCAAKGIDNAIVVSDYNGHSFGEGYGFLMKEFMLENRGIVVIDRDDVVRYVEYVTDNGNHPDYDRALAAARELA</sequence>
<dbReference type="AlphaFoldDB" id="U2VA45"/>
<dbReference type="PROSITE" id="PS01265">
    <property type="entry name" value="TPX"/>
    <property type="match status" value="1"/>
</dbReference>
<dbReference type="PROSITE" id="PS51352">
    <property type="entry name" value="THIOREDOXIN_2"/>
    <property type="match status" value="1"/>
</dbReference>
<dbReference type="PANTHER" id="PTHR43110:SF1">
    <property type="entry name" value="THIOL PEROXIDASE"/>
    <property type="match status" value="1"/>
</dbReference>
<accession>U2VA45</accession>
<dbReference type="CDD" id="cd03014">
    <property type="entry name" value="PRX_Atyp2cys"/>
    <property type="match status" value="1"/>
</dbReference>
<dbReference type="PANTHER" id="PTHR43110">
    <property type="entry name" value="THIOL PEROXIDASE"/>
    <property type="match status" value="1"/>
</dbReference>
<dbReference type="eggNOG" id="COG2077">
    <property type="taxonomic scope" value="Bacteria"/>
</dbReference>
<dbReference type="NCBIfam" id="NF001808">
    <property type="entry name" value="PRK00522.1"/>
    <property type="match status" value="1"/>
</dbReference>
<organism evidence="7 8">
    <name type="scientific">Olsenella profusa F0195</name>
    <dbReference type="NCBI Taxonomy" id="1125712"/>
    <lineage>
        <taxon>Bacteria</taxon>
        <taxon>Bacillati</taxon>
        <taxon>Actinomycetota</taxon>
        <taxon>Coriobacteriia</taxon>
        <taxon>Coriobacteriales</taxon>
        <taxon>Atopobiaceae</taxon>
        <taxon>Olsenella</taxon>
    </lineage>
</organism>
<reference evidence="7 8" key="1">
    <citation type="submission" date="2013-08" db="EMBL/GenBank/DDBJ databases">
        <authorList>
            <person name="Durkin A.S."/>
            <person name="Haft D.R."/>
            <person name="McCorrison J."/>
            <person name="Torralba M."/>
            <person name="Gillis M."/>
            <person name="Haft D.H."/>
            <person name="Methe B."/>
            <person name="Sutton G."/>
            <person name="Nelson K.E."/>
        </authorList>
    </citation>
    <scope>NUCLEOTIDE SEQUENCE [LARGE SCALE GENOMIC DNA]</scope>
    <source>
        <strain evidence="7 8">F0195</strain>
    </source>
</reference>
<dbReference type="InterPro" id="IPR013766">
    <property type="entry name" value="Thioredoxin_domain"/>
</dbReference>
<dbReference type="InterPro" id="IPR002065">
    <property type="entry name" value="TPX"/>
</dbReference>
<gene>
    <name evidence="7" type="ORF">HMPREF1316_1664</name>
</gene>
<feature type="domain" description="Thioredoxin" evidence="6">
    <location>
        <begin position="21"/>
        <end position="167"/>
    </location>
</feature>
<protein>
    <submittedName>
        <fullName evidence="7">Redoxin</fullName>
    </submittedName>
</protein>
<dbReference type="STRING" id="1125712.HMPREF1316_1664"/>
<dbReference type="InterPro" id="IPR050455">
    <property type="entry name" value="Tpx_Peroxidase_subfamily"/>
</dbReference>
<dbReference type="InterPro" id="IPR018219">
    <property type="entry name" value="Tpx_CS"/>
</dbReference>
<comment type="caution">
    <text evidence="7">The sequence shown here is derived from an EMBL/GenBank/DDBJ whole genome shotgun (WGS) entry which is preliminary data.</text>
</comment>
<dbReference type="EMBL" id="AWEZ01000029">
    <property type="protein sequence ID" value="ERL09471.1"/>
    <property type="molecule type" value="Genomic_DNA"/>
</dbReference>
<evidence type="ECO:0000259" key="6">
    <source>
        <dbReference type="PROSITE" id="PS51352"/>
    </source>
</evidence>
<evidence type="ECO:0000313" key="8">
    <source>
        <dbReference type="Proteomes" id="UP000016638"/>
    </source>
</evidence>
<evidence type="ECO:0000256" key="2">
    <source>
        <dbReference type="ARBA" id="ARBA00022862"/>
    </source>
</evidence>
<evidence type="ECO:0000256" key="5">
    <source>
        <dbReference type="ARBA" id="ARBA00023284"/>
    </source>
</evidence>
<dbReference type="Proteomes" id="UP000016638">
    <property type="component" value="Unassembled WGS sequence"/>
</dbReference>